<name>A0A0C3RGD8_9PORP</name>
<dbReference type="InterPro" id="IPR045851">
    <property type="entry name" value="AMP-bd_C_sf"/>
</dbReference>
<protein>
    <submittedName>
        <fullName evidence="2">AMP-dependent synthetase</fullName>
    </submittedName>
</protein>
<evidence type="ECO:0000313" key="2">
    <source>
        <dbReference type="EMBL" id="KIO44529.1"/>
    </source>
</evidence>
<organism evidence="2 3">
    <name type="scientific">Sanguibacteroides justesenii</name>
    <dbReference type="NCBI Taxonomy" id="1547597"/>
    <lineage>
        <taxon>Bacteria</taxon>
        <taxon>Pseudomonadati</taxon>
        <taxon>Bacteroidota</taxon>
        <taxon>Bacteroidia</taxon>
        <taxon>Bacteroidales</taxon>
        <taxon>Porphyromonadaceae</taxon>
        <taxon>Sanguibacteroides</taxon>
    </lineage>
</organism>
<dbReference type="InterPro" id="IPR020845">
    <property type="entry name" value="AMP-binding_CS"/>
</dbReference>
<evidence type="ECO:0000259" key="1">
    <source>
        <dbReference type="Pfam" id="PF00501"/>
    </source>
</evidence>
<gene>
    <name evidence="2" type="ORF">BA92_10085</name>
</gene>
<sequence length="341" mass="38605">MKQIRLNGKSYTKLSEIDPSENKEVVSFLKEWFDPNEYVIGRTSGSTGKPKEIRLLKKDMLASARITNAFFEIGQETNMLLCLSPSYIAGKMMIVRALTAQANLWVTPPSSSPLSHFSEAIDFAAMVPMQVDTTLSTPETAKRLNRIRHVIIGGAATSPLLHKKLQYISSRCFGTYGMTETVSHVALRYLNGPQASDPYFAIGQVRFATDDRDCLVIHTPHLHTGTFTTNDIVRLIDERHFEWLGRHDNVINSGGIKLFPETLEQKLAPYIAQRFFITSQPDDYLGEKAVLVIEDAPWDKKRCTALKKQIKQLLPPYEVPKNILFQNPFRETYSGKVIRKL</sequence>
<dbReference type="Gene3D" id="3.40.50.12780">
    <property type="entry name" value="N-terminal domain of ligase-like"/>
    <property type="match status" value="1"/>
</dbReference>
<feature type="domain" description="AMP-dependent synthetase/ligase" evidence="1">
    <location>
        <begin position="31"/>
        <end position="191"/>
    </location>
</feature>
<dbReference type="GO" id="GO:0006631">
    <property type="term" value="P:fatty acid metabolic process"/>
    <property type="evidence" value="ECO:0007669"/>
    <property type="project" value="TreeGrafter"/>
</dbReference>
<dbReference type="RefSeq" id="WP_041505270.1">
    <property type="nucleotide sequence ID" value="NZ_JPIU01000039.1"/>
</dbReference>
<dbReference type="SUPFAM" id="SSF56801">
    <property type="entry name" value="Acetyl-CoA synthetase-like"/>
    <property type="match status" value="1"/>
</dbReference>
<dbReference type="PANTHER" id="PTHR43201">
    <property type="entry name" value="ACYL-COA SYNTHETASE"/>
    <property type="match status" value="1"/>
</dbReference>
<dbReference type="PANTHER" id="PTHR43201:SF32">
    <property type="entry name" value="2-SUCCINYLBENZOATE--COA LIGASE, CHLOROPLASTIC_PEROXISOMAL"/>
    <property type="match status" value="1"/>
</dbReference>
<proteinExistence type="predicted"/>
<dbReference type="EMBL" id="JPIU01000039">
    <property type="protein sequence ID" value="KIO44529.1"/>
    <property type="molecule type" value="Genomic_DNA"/>
</dbReference>
<accession>A0A0C3RGD8</accession>
<dbReference type="AlphaFoldDB" id="A0A0C3RGD8"/>
<dbReference type="Proteomes" id="UP000031980">
    <property type="component" value="Unassembled WGS sequence"/>
</dbReference>
<dbReference type="Gene3D" id="3.30.300.30">
    <property type="match status" value="1"/>
</dbReference>
<dbReference type="Pfam" id="PF00501">
    <property type="entry name" value="AMP-binding"/>
    <property type="match status" value="1"/>
</dbReference>
<keyword evidence="3" id="KW-1185">Reference proteome</keyword>
<dbReference type="InterPro" id="IPR000873">
    <property type="entry name" value="AMP-dep_synth/lig_dom"/>
</dbReference>
<evidence type="ECO:0000313" key="3">
    <source>
        <dbReference type="Proteomes" id="UP000031980"/>
    </source>
</evidence>
<dbReference type="GO" id="GO:0031956">
    <property type="term" value="F:medium-chain fatty acid-CoA ligase activity"/>
    <property type="evidence" value="ECO:0007669"/>
    <property type="project" value="TreeGrafter"/>
</dbReference>
<reference evidence="2 3" key="1">
    <citation type="submission" date="2014-07" db="EMBL/GenBank/DDBJ databases">
        <title>Porphyromonadaceae bacterium OUH 308042 = ATCC BAA-2681 = DSM 28342 draft genome.</title>
        <authorList>
            <person name="Sydenham T.V."/>
            <person name="Hasman H."/>
            <person name="Justensen U.S."/>
        </authorList>
    </citation>
    <scope>NUCLEOTIDE SEQUENCE [LARGE SCALE GENOMIC DNA]</scope>
    <source>
        <strain evidence="2 3">OUH 308042</strain>
    </source>
</reference>
<dbReference type="PROSITE" id="PS00455">
    <property type="entry name" value="AMP_BINDING"/>
    <property type="match status" value="1"/>
</dbReference>
<dbReference type="InterPro" id="IPR042099">
    <property type="entry name" value="ANL_N_sf"/>
</dbReference>
<comment type="caution">
    <text evidence="2">The sequence shown here is derived from an EMBL/GenBank/DDBJ whole genome shotgun (WGS) entry which is preliminary data.</text>
</comment>